<evidence type="ECO:0000256" key="1">
    <source>
        <dbReference type="SAM" id="MobiDB-lite"/>
    </source>
</evidence>
<evidence type="ECO:0000313" key="3">
    <source>
        <dbReference type="Proteomes" id="UP001489004"/>
    </source>
</evidence>
<feature type="region of interest" description="Disordered" evidence="1">
    <location>
        <begin position="227"/>
        <end position="248"/>
    </location>
</feature>
<evidence type="ECO:0000313" key="2">
    <source>
        <dbReference type="EMBL" id="KAK9829663.1"/>
    </source>
</evidence>
<gene>
    <name evidence="2" type="ORF">WJX72_007205</name>
</gene>
<reference evidence="2 3" key="1">
    <citation type="journal article" date="2024" name="Nat. Commun.">
        <title>Phylogenomics reveals the evolutionary origins of lichenization in chlorophyte algae.</title>
        <authorList>
            <person name="Puginier C."/>
            <person name="Libourel C."/>
            <person name="Otte J."/>
            <person name="Skaloud P."/>
            <person name="Haon M."/>
            <person name="Grisel S."/>
            <person name="Petersen M."/>
            <person name="Berrin J.G."/>
            <person name="Delaux P.M."/>
            <person name="Dal Grande F."/>
            <person name="Keller J."/>
        </authorList>
    </citation>
    <scope>NUCLEOTIDE SEQUENCE [LARGE SCALE GENOMIC DNA]</scope>
    <source>
        <strain evidence="2 3">SAG 2043</strain>
    </source>
</reference>
<name>A0AAW1R7Y9_9CHLO</name>
<dbReference type="Proteomes" id="UP001489004">
    <property type="component" value="Unassembled WGS sequence"/>
</dbReference>
<proteinExistence type="predicted"/>
<comment type="caution">
    <text evidence="2">The sequence shown here is derived from an EMBL/GenBank/DDBJ whole genome shotgun (WGS) entry which is preliminary data.</text>
</comment>
<accession>A0AAW1R7Y9</accession>
<protein>
    <submittedName>
        <fullName evidence="2">Uncharacterized protein</fullName>
    </submittedName>
</protein>
<organism evidence="2 3">
    <name type="scientific">[Myrmecia] bisecta</name>
    <dbReference type="NCBI Taxonomy" id="41462"/>
    <lineage>
        <taxon>Eukaryota</taxon>
        <taxon>Viridiplantae</taxon>
        <taxon>Chlorophyta</taxon>
        <taxon>core chlorophytes</taxon>
        <taxon>Trebouxiophyceae</taxon>
        <taxon>Trebouxiales</taxon>
        <taxon>Trebouxiaceae</taxon>
        <taxon>Myrmecia</taxon>
    </lineage>
</organism>
<dbReference type="EMBL" id="JALJOR010000001">
    <property type="protein sequence ID" value="KAK9829663.1"/>
    <property type="molecule type" value="Genomic_DNA"/>
</dbReference>
<dbReference type="AlphaFoldDB" id="A0AAW1R7Y9"/>
<keyword evidence="3" id="KW-1185">Reference proteome</keyword>
<sequence>MLGSGSRSKTFKQHRKAKSSADTVTDSEFCLLEWILHKEVMDVDTQPLLQGWHCEPDHETVMHTNPLVTRLHKRRSRLHIFFSIDSNLGQGQAMGMLRSCFKIINEHVSEHFPSTRIVTHYGVTVDTAGHARTAARSLVASLAGRAAPAKPATICHKACTPAAGHDQCSVLAAVERLLSEAKSEAVLAGKDASWKSGLTGIDDVPWHKGSRLVVRLSSKFSRVFGSRSETPPAAYQERHQARSTTPSGMTDLTDLVRTFTPSELDSTTADEVEGQMNYEETAEREYIGYAGELDVSVKN</sequence>